<gene>
    <name evidence="1" type="ORF">RM780_09795</name>
</gene>
<dbReference type="Proteomes" id="UP001183388">
    <property type="component" value="Unassembled WGS sequence"/>
</dbReference>
<reference evidence="2" key="1">
    <citation type="submission" date="2023-07" db="EMBL/GenBank/DDBJ databases">
        <title>30 novel species of actinomycetes from the DSMZ collection.</title>
        <authorList>
            <person name="Nouioui I."/>
        </authorList>
    </citation>
    <scope>NUCLEOTIDE SEQUENCE [LARGE SCALE GENOMIC DNA]</scope>
    <source>
        <strain evidence="2">DSM 44917</strain>
    </source>
</reference>
<accession>A0ABU2L6R6</accession>
<evidence type="ECO:0000313" key="2">
    <source>
        <dbReference type="Proteomes" id="UP001183388"/>
    </source>
</evidence>
<dbReference type="EMBL" id="JAVREN010000010">
    <property type="protein sequence ID" value="MDT0307254.1"/>
    <property type="molecule type" value="Genomic_DNA"/>
</dbReference>
<name>A0ABU2L6R6_9ACTN</name>
<keyword evidence="2" id="KW-1185">Reference proteome</keyword>
<evidence type="ECO:0000313" key="1">
    <source>
        <dbReference type="EMBL" id="MDT0307254.1"/>
    </source>
</evidence>
<dbReference type="RefSeq" id="WP_311630196.1">
    <property type="nucleotide sequence ID" value="NZ_JAVREN010000010.1"/>
</dbReference>
<organism evidence="1 2">
    <name type="scientific">Streptomyces boetiae</name>
    <dbReference type="NCBI Taxonomy" id="3075541"/>
    <lineage>
        <taxon>Bacteria</taxon>
        <taxon>Bacillati</taxon>
        <taxon>Actinomycetota</taxon>
        <taxon>Actinomycetes</taxon>
        <taxon>Kitasatosporales</taxon>
        <taxon>Streptomycetaceae</taxon>
        <taxon>Streptomyces</taxon>
    </lineage>
</organism>
<sequence>MANADLLRATLQHIEEHSEQWDQRSFRYGDQGCFAFHAARLAGAELTSPDPEVTHDGLTGANCDVGVALNDAARGLGFTGDEEQLDIEQFATRALGLTPAQDTELFHPENTLEDLAVLVQRYADA</sequence>
<proteinExistence type="predicted"/>
<comment type="caution">
    <text evidence="1">The sequence shown here is derived from an EMBL/GenBank/DDBJ whole genome shotgun (WGS) entry which is preliminary data.</text>
</comment>
<protein>
    <submittedName>
        <fullName evidence="1">Uncharacterized protein</fullName>
    </submittedName>
</protein>